<protein>
    <submittedName>
        <fullName evidence="2">Uncharacterized protein</fullName>
    </submittedName>
</protein>
<name>A0AAT9HFT7_9ACTN</name>
<reference evidence="2" key="1">
    <citation type="submission" date="2024-06" db="EMBL/GenBank/DDBJ databases">
        <authorList>
            <consortium name="consrtm"/>
            <person name="Uemura M."/>
            <person name="Terahara T."/>
        </authorList>
    </citation>
    <scope>NUCLEOTIDE SEQUENCE</scope>
    <source>
        <strain evidence="2">KM77-8</strain>
    </source>
</reference>
<dbReference type="EMBL" id="AP035768">
    <property type="protein sequence ID" value="BFO16227.1"/>
    <property type="molecule type" value="Genomic_DNA"/>
</dbReference>
<evidence type="ECO:0000256" key="1">
    <source>
        <dbReference type="SAM" id="MobiDB-lite"/>
    </source>
</evidence>
<organism evidence="2">
    <name type="scientific">Streptomyces haneummycinicus</name>
    <dbReference type="NCBI Taxonomy" id="3074435"/>
    <lineage>
        <taxon>Bacteria</taxon>
        <taxon>Bacillati</taxon>
        <taxon>Actinomycetota</taxon>
        <taxon>Actinomycetes</taxon>
        <taxon>Kitasatosporales</taxon>
        <taxon>Streptomycetaceae</taxon>
        <taxon>Streptomyces</taxon>
    </lineage>
</organism>
<reference evidence="2" key="2">
    <citation type="submission" date="2024-07" db="EMBL/GenBank/DDBJ databases">
        <title>Streptomyces haneummycinica sp. nov., a new antibiotic-producing actinobacterium isolated from marine sediment.</title>
        <authorList>
            <person name="Uemura M."/>
            <person name="Hamada M."/>
            <person name="Hirano S."/>
            <person name="Kobayashi K."/>
            <person name="Ohshiro T."/>
            <person name="Kobayashi T."/>
            <person name="Terahara T."/>
        </authorList>
    </citation>
    <scope>NUCLEOTIDE SEQUENCE</scope>
    <source>
        <strain evidence="2">KM77-8</strain>
    </source>
</reference>
<evidence type="ECO:0000313" key="2">
    <source>
        <dbReference type="EMBL" id="BFO16227.1"/>
    </source>
</evidence>
<feature type="region of interest" description="Disordered" evidence="1">
    <location>
        <begin position="1"/>
        <end position="45"/>
    </location>
</feature>
<dbReference type="AlphaFoldDB" id="A0AAT9HFT7"/>
<sequence length="80" mass="8671">MVTAGGVGDRDLEERRVEETDVTELAVQPRRPPRPSEVVTTVTGEASSAMASRNCWALTRGACWEVGVDVMVALLGSRQR</sequence>
<gene>
    <name evidence="2" type="ORF">SHKM778_26150</name>
</gene>
<proteinExistence type="predicted"/>
<accession>A0AAT9HFT7</accession>
<feature type="compositionally biased region" description="Basic and acidic residues" evidence="1">
    <location>
        <begin position="8"/>
        <end position="19"/>
    </location>
</feature>